<dbReference type="PANTHER" id="PTHR43033">
    <property type="entry name" value="TRNA(ILE)-LYSIDINE SYNTHASE-RELATED"/>
    <property type="match status" value="1"/>
</dbReference>
<dbReference type="SMART" id="SM00977">
    <property type="entry name" value="TilS_C"/>
    <property type="match status" value="1"/>
</dbReference>
<keyword evidence="2 8" id="KW-0963">Cytoplasm</keyword>
<evidence type="ECO:0000256" key="1">
    <source>
        <dbReference type="ARBA" id="ARBA00004496"/>
    </source>
</evidence>
<evidence type="ECO:0000256" key="5">
    <source>
        <dbReference type="ARBA" id="ARBA00022741"/>
    </source>
</evidence>
<sequence length="430" mass="48833">MFSPNDRVLLAVSGGIDSVAMAHTFHRVGQSFAIAHVNYGLRGADSDDDALFVQNIADRYRVPFHQTRFDTATVAQERGISIQMAARELRYAWFEQLLDQYGYASVATAHHQNDVLETILINLVRGTGLAGLQGIPVRQGRVIRPLWFTNREQLVAYMQEHNLSWREDSSNAADKYVRNRLRHQVLPILQVLNPALLTDTLPQTVERLRAAGQLLSQELAQSWQQVAVEQEGRITLNIEALIRLSEPQFRLYEWLRIYGFSQDQVRQIWAATMREPGSVFWSATHRLVHEREGLVLMPLPPEHGFRVELEEWPQGVVVAGSWRLCFETFDKPVDFQIPTDPGVACLDADQIKLPLIIRPWQQGDRFRPLGLKGSKLVSDLLNDQKVSLSQREQAAVLAAGNGIMWVVGRRIGHAFRLTAETRRVLKIVLS</sequence>
<comment type="caution">
    <text evidence="10">The sequence shown here is derived from an EMBL/GenBank/DDBJ whole genome shotgun (WGS) entry which is preliminary data.</text>
</comment>
<dbReference type="EMBL" id="BAABHD010000026">
    <property type="protein sequence ID" value="GAA4455440.1"/>
    <property type="molecule type" value="Genomic_DNA"/>
</dbReference>
<reference evidence="11" key="1">
    <citation type="journal article" date="2019" name="Int. J. Syst. Evol. Microbiol.">
        <title>The Global Catalogue of Microorganisms (GCM) 10K type strain sequencing project: providing services to taxonomists for standard genome sequencing and annotation.</title>
        <authorList>
            <consortium name="The Broad Institute Genomics Platform"/>
            <consortium name="The Broad Institute Genome Sequencing Center for Infectious Disease"/>
            <person name="Wu L."/>
            <person name="Ma J."/>
        </authorList>
    </citation>
    <scope>NUCLEOTIDE SEQUENCE [LARGE SCALE GENOMIC DNA]</scope>
    <source>
        <strain evidence="11">JCM 17927</strain>
    </source>
</reference>
<comment type="function">
    <text evidence="8">Ligates lysine onto the cytidine present at position 34 of the AUA codon-specific tRNA(Ile) that contains the anticodon CAU, in an ATP-dependent manner. Cytidine is converted to lysidine, thus changing the amino acid specificity of the tRNA from methionine to isoleucine.</text>
</comment>
<comment type="catalytic activity">
    <reaction evidence="7 8">
        <text>cytidine(34) in tRNA(Ile2) + L-lysine + ATP = lysidine(34) in tRNA(Ile2) + AMP + diphosphate + H(+)</text>
        <dbReference type="Rhea" id="RHEA:43744"/>
        <dbReference type="Rhea" id="RHEA-COMP:10625"/>
        <dbReference type="Rhea" id="RHEA-COMP:10670"/>
        <dbReference type="ChEBI" id="CHEBI:15378"/>
        <dbReference type="ChEBI" id="CHEBI:30616"/>
        <dbReference type="ChEBI" id="CHEBI:32551"/>
        <dbReference type="ChEBI" id="CHEBI:33019"/>
        <dbReference type="ChEBI" id="CHEBI:82748"/>
        <dbReference type="ChEBI" id="CHEBI:83665"/>
        <dbReference type="ChEBI" id="CHEBI:456215"/>
        <dbReference type="EC" id="6.3.4.19"/>
    </reaction>
</comment>
<dbReference type="InterPro" id="IPR011063">
    <property type="entry name" value="TilS/TtcA_N"/>
</dbReference>
<evidence type="ECO:0000313" key="10">
    <source>
        <dbReference type="EMBL" id="GAA4455440.1"/>
    </source>
</evidence>
<evidence type="ECO:0000256" key="2">
    <source>
        <dbReference type="ARBA" id="ARBA00022490"/>
    </source>
</evidence>
<comment type="similarity">
    <text evidence="8">Belongs to the tRNA(Ile)-lysidine synthase family.</text>
</comment>
<dbReference type="Pfam" id="PF01171">
    <property type="entry name" value="ATP_bind_3"/>
    <property type="match status" value="1"/>
</dbReference>
<dbReference type="SUPFAM" id="SSF56037">
    <property type="entry name" value="PheT/TilS domain"/>
    <property type="match status" value="1"/>
</dbReference>
<dbReference type="NCBIfam" id="TIGR02433">
    <property type="entry name" value="lysidine_TilS_C"/>
    <property type="match status" value="1"/>
</dbReference>
<dbReference type="Pfam" id="PF11734">
    <property type="entry name" value="TilS_C"/>
    <property type="match status" value="1"/>
</dbReference>
<keyword evidence="6 8" id="KW-0067">ATP-binding</keyword>
<feature type="binding site" evidence="8">
    <location>
        <begin position="13"/>
        <end position="18"/>
    </location>
    <ligand>
        <name>ATP</name>
        <dbReference type="ChEBI" id="CHEBI:30616"/>
    </ligand>
</feature>
<evidence type="ECO:0000256" key="4">
    <source>
        <dbReference type="ARBA" id="ARBA00022694"/>
    </source>
</evidence>
<protein>
    <recommendedName>
        <fullName evidence="8">tRNA(Ile)-lysidine synthase</fullName>
        <ecNumber evidence="8">6.3.4.19</ecNumber>
    </recommendedName>
    <alternativeName>
        <fullName evidence="8">tRNA(Ile)-2-lysyl-cytidine synthase</fullName>
    </alternativeName>
    <alternativeName>
        <fullName evidence="8">tRNA(Ile)-lysidine synthetase</fullName>
    </alternativeName>
</protein>
<keyword evidence="11" id="KW-1185">Reference proteome</keyword>
<keyword evidence="5 8" id="KW-0547">Nucleotide-binding</keyword>
<dbReference type="InterPro" id="IPR012796">
    <property type="entry name" value="Lysidine-tRNA-synth_C"/>
</dbReference>
<dbReference type="InterPro" id="IPR012795">
    <property type="entry name" value="tRNA_Ile_lys_synt_N"/>
</dbReference>
<dbReference type="SUPFAM" id="SSF52402">
    <property type="entry name" value="Adenine nucleotide alpha hydrolases-like"/>
    <property type="match status" value="1"/>
</dbReference>
<proteinExistence type="inferred from homology"/>
<dbReference type="InterPro" id="IPR012094">
    <property type="entry name" value="tRNA_Ile_lys_synt"/>
</dbReference>
<dbReference type="NCBIfam" id="TIGR02432">
    <property type="entry name" value="lysidine_TilS_N"/>
    <property type="match status" value="1"/>
</dbReference>
<keyword evidence="3 8" id="KW-0436">Ligase</keyword>
<feature type="domain" description="Lysidine-tRNA(Ile) synthetase C-terminal" evidence="9">
    <location>
        <begin position="355"/>
        <end position="427"/>
    </location>
</feature>
<comment type="domain">
    <text evidence="8">The N-terminal region contains the highly conserved SGGXDS motif, predicted to be a P-loop motif involved in ATP binding.</text>
</comment>
<accession>A0ABP8MV36</accession>
<organism evidence="10 11">
    <name type="scientific">Nibrella saemangeumensis</name>
    <dbReference type="NCBI Taxonomy" id="1084526"/>
    <lineage>
        <taxon>Bacteria</taxon>
        <taxon>Pseudomonadati</taxon>
        <taxon>Bacteroidota</taxon>
        <taxon>Cytophagia</taxon>
        <taxon>Cytophagales</taxon>
        <taxon>Spirosomataceae</taxon>
        <taxon>Nibrella</taxon>
    </lineage>
</organism>
<comment type="subcellular location">
    <subcellularLocation>
        <location evidence="1 8">Cytoplasm</location>
    </subcellularLocation>
</comment>
<evidence type="ECO:0000259" key="9">
    <source>
        <dbReference type="SMART" id="SM00977"/>
    </source>
</evidence>
<evidence type="ECO:0000256" key="7">
    <source>
        <dbReference type="ARBA" id="ARBA00048539"/>
    </source>
</evidence>
<dbReference type="Gene3D" id="3.40.50.620">
    <property type="entry name" value="HUPs"/>
    <property type="match status" value="1"/>
</dbReference>
<evidence type="ECO:0000313" key="11">
    <source>
        <dbReference type="Proteomes" id="UP001501175"/>
    </source>
</evidence>
<name>A0ABP8MV36_9BACT</name>
<dbReference type="HAMAP" id="MF_01161">
    <property type="entry name" value="tRNA_Ile_lys_synt"/>
    <property type="match status" value="1"/>
</dbReference>
<dbReference type="Proteomes" id="UP001501175">
    <property type="component" value="Unassembled WGS sequence"/>
</dbReference>
<dbReference type="InterPro" id="IPR014729">
    <property type="entry name" value="Rossmann-like_a/b/a_fold"/>
</dbReference>
<evidence type="ECO:0000256" key="6">
    <source>
        <dbReference type="ARBA" id="ARBA00022840"/>
    </source>
</evidence>
<dbReference type="EC" id="6.3.4.19" evidence="8"/>
<dbReference type="PANTHER" id="PTHR43033:SF1">
    <property type="entry name" value="TRNA(ILE)-LYSIDINE SYNTHASE-RELATED"/>
    <property type="match status" value="1"/>
</dbReference>
<dbReference type="CDD" id="cd01992">
    <property type="entry name" value="TilS_N"/>
    <property type="match status" value="1"/>
</dbReference>
<evidence type="ECO:0000256" key="3">
    <source>
        <dbReference type="ARBA" id="ARBA00022598"/>
    </source>
</evidence>
<evidence type="ECO:0000256" key="8">
    <source>
        <dbReference type="HAMAP-Rule" id="MF_01161"/>
    </source>
</evidence>
<gene>
    <name evidence="8 10" type="primary">tilS</name>
    <name evidence="10" type="ORF">GCM10023189_23240</name>
</gene>
<keyword evidence="4 8" id="KW-0819">tRNA processing</keyword>